<name>A0A420YDS5_9PEZI</name>
<organism evidence="2 3">
    <name type="scientific">Coniochaeta pulveracea</name>
    <dbReference type="NCBI Taxonomy" id="177199"/>
    <lineage>
        <taxon>Eukaryota</taxon>
        <taxon>Fungi</taxon>
        <taxon>Dikarya</taxon>
        <taxon>Ascomycota</taxon>
        <taxon>Pezizomycotina</taxon>
        <taxon>Sordariomycetes</taxon>
        <taxon>Sordariomycetidae</taxon>
        <taxon>Coniochaetales</taxon>
        <taxon>Coniochaetaceae</taxon>
        <taxon>Coniochaeta</taxon>
    </lineage>
</organism>
<accession>A0A420YDS5</accession>
<dbReference type="PANTHER" id="PTHR39610:SF2">
    <property type="entry name" value="BZIP DOMAIN-CONTAINING PROTEIN"/>
    <property type="match status" value="1"/>
</dbReference>
<comment type="caution">
    <text evidence="2">The sequence shown here is derived from an EMBL/GenBank/DDBJ whole genome shotgun (WGS) entry which is preliminary data.</text>
</comment>
<dbReference type="PANTHER" id="PTHR39610">
    <property type="entry name" value="BZIP DOMAIN-CONTAINING PROTEIN-RELATED"/>
    <property type="match status" value="1"/>
</dbReference>
<proteinExistence type="predicted"/>
<keyword evidence="3" id="KW-1185">Reference proteome</keyword>
<evidence type="ECO:0000256" key="1">
    <source>
        <dbReference type="SAM" id="MobiDB-lite"/>
    </source>
</evidence>
<sequence>MNNQGPPVLPRQNGDGPTSPSPRPVSGSLQAAATLNAVLRAEADISPLQSPPSARRESISQSPAASRRRSQVLHNLAVTDPGLPRPCEMVTRDQPPSAFPPPGRVSPRFTGSPLMLASGGPESPHSHSRTLSLGELHQELENEQEFQVNRLLQQIRQLQDQVDKQQQGESAIANDEASTRSPSVAASQSGRPEAQFPRSRGASPRLRGLSFGGDSGDQGVFAVRDEAAYYQAETQNLTRENQLLRHRIKELERQLAEAEGRGSSSITHEPAQASHLHRSMSISEEDAQAPSTQPDADMPKEQ</sequence>
<feature type="compositionally biased region" description="Polar residues" evidence="1">
    <location>
        <begin position="179"/>
        <end position="190"/>
    </location>
</feature>
<dbReference type="AlphaFoldDB" id="A0A420YDS5"/>
<evidence type="ECO:0000313" key="3">
    <source>
        <dbReference type="Proteomes" id="UP000275385"/>
    </source>
</evidence>
<feature type="region of interest" description="Disordered" evidence="1">
    <location>
        <begin position="1"/>
        <end position="30"/>
    </location>
</feature>
<feature type="region of interest" description="Disordered" evidence="1">
    <location>
        <begin position="159"/>
        <end position="218"/>
    </location>
</feature>
<dbReference type="OrthoDB" id="5407781at2759"/>
<dbReference type="Proteomes" id="UP000275385">
    <property type="component" value="Unassembled WGS sequence"/>
</dbReference>
<gene>
    <name evidence="2" type="ORF">DL546_007396</name>
</gene>
<protein>
    <submittedName>
        <fullName evidence="2">Uncharacterized protein</fullName>
    </submittedName>
</protein>
<feature type="region of interest" description="Disordered" evidence="1">
    <location>
        <begin position="254"/>
        <end position="302"/>
    </location>
</feature>
<feature type="region of interest" description="Disordered" evidence="1">
    <location>
        <begin position="43"/>
        <end position="138"/>
    </location>
</feature>
<reference evidence="2 3" key="1">
    <citation type="submission" date="2018-08" db="EMBL/GenBank/DDBJ databases">
        <title>Draft genome of the lignicolous fungus Coniochaeta pulveracea.</title>
        <authorList>
            <person name="Borstlap C.J."/>
            <person name="De Witt R.N."/>
            <person name="Botha A."/>
            <person name="Volschenk H."/>
        </authorList>
    </citation>
    <scope>NUCLEOTIDE SEQUENCE [LARGE SCALE GENOMIC DNA]</scope>
    <source>
        <strain evidence="2 3">CAB683</strain>
    </source>
</reference>
<evidence type="ECO:0000313" key="2">
    <source>
        <dbReference type="EMBL" id="RKU45850.1"/>
    </source>
</evidence>
<dbReference type="EMBL" id="QVQW01000018">
    <property type="protein sequence ID" value="RKU45850.1"/>
    <property type="molecule type" value="Genomic_DNA"/>
</dbReference>